<evidence type="ECO:0000256" key="1">
    <source>
        <dbReference type="SAM" id="Phobius"/>
    </source>
</evidence>
<evidence type="ECO:0000313" key="4">
    <source>
        <dbReference type="Proteomes" id="UP001592528"/>
    </source>
</evidence>
<proteinExistence type="predicted"/>
<dbReference type="InterPro" id="IPR043472">
    <property type="entry name" value="Macro_dom-like"/>
</dbReference>
<keyword evidence="4" id="KW-1185">Reference proteome</keyword>
<evidence type="ECO:0000259" key="2">
    <source>
        <dbReference type="PROSITE" id="PS51154"/>
    </source>
</evidence>
<accession>A0ABV6UK42</accession>
<sequence length="352" mass="37618">MTEPAINPVALCTAAALLVLGLGMILLGVRAAGAGQRPVVLVAAWLCVALAVDLVIFGFFPEDRVDGEAFGFRLGGAAALFLVVWLVCFRVHRQALALEQPAAMLRQSQEEAAALRERLAALTAERRPTRLATNQRLRHPLVADPGREIGIITGDLRDIDFVDVWVNSENTDFQMSRFHESSVSGLIRYEGARRDASGRVVEDCIADELAARVRGRTPVMPGTAIVTGPGKLGGRNRVRRIIHVASVQGEPGNGYRQVRSVARCVSNALALAEAEPTDGGPPCQSIVFPLLGAGEAHADPATTALTLLTAAYEYLSADRPVAIRAIHFLAFTDAELAACRYAAEQLPGLKTS</sequence>
<dbReference type="Gene3D" id="3.40.220.10">
    <property type="entry name" value="Leucine Aminopeptidase, subunit E, domain 1"/>
    <property type="match status" value="1"/>
</dbReference>
<comment type="caution">
    <text evidence="3">The sequence shown here is derived from an EMBL/GenBank/DDBJ whole genome shotgun (WGS) entry which is preliminary data.</text>
</comment>
<dbReference type="EMBL" id="JBHEZZ010000005">
    <property type="protein sequence ID" value="MFC1401820.1"/>
    <property type="molecule type" value="Genomic_DNA"/>
</dbReference>
<keyword evidence="1" id="KW-0472">Membrane</keyword>
<dbReference type="PROSITE" id="PS51154">
    <property type="entry name" value="MACRO"/>
    <property type="match status" value="1"/>
</dbReference>
<keyword evidence="1" id="KW-1133">Transmembrane helix</keyword>
<evidence type="ECO:0000313" key="3">
    <source>
        <dbReference type="EMBL" id="MFC1401820.1"/>
    </source>
</evidence>
<feature type="transmembrane region" description="Helical" evidence="1">
    <location>
        <begin position="72"/>
        <end position="91"/>
    </location>
</feature>
<reference evidence="3 4" key="1">
    <citation type="submission" date="2024-09" db="EMBL/GenBank/DDBJ databases">
        <authorList>
            <person name="Lee S.D."/>
        </authorList>
    </citation>
    <scope>NUCLEOTIDE SEQUENCE [LARGE SCALE GENOMIC DNA]</scope>
    <source>
        <strain evidence="3 4">N1-5</strain>
    </source>
</reference>
<protein>
    <submittedName>
        <fullName evidence="3">Macro domain-containing protein</fullName>
    </submittedName>
</protein>
<feature type="transmembrane region" description="Helical" evidence="1">
    <location>
        <begin position="6"/>
        <end position="27"/>
    </location>
</feature>
<gene>
    <name evidence="3" type="ORF">ACEZDJ_11025</name>
</gene>
<dbReference type="InterPro" id="IPR002589">
    <property type="entry name" value="Macro_dom"/>
</dbReference>
<feature type="transmembrane region" description="Helical" evidence="1">
    <location>
        <begin position="39"/>
        <end position="60"/>
    </location>
</feature>
<name>A0ABV6UK42_9ACTN</name>
<feature type="domain" description="Macro" evidence="2">
    <location>
        <begin position="136"/>
        <end position="347"/>
    </location>
</feature>
<dbReference type="RefSeq" id="WP_051725528.1">
    <property type="nucleotide sequence ID" value="NZ_JBHEZZ010000005.1"/>
</dbReference>
<organism evidence="3 4">
    <name type="scientific">Streptacidiphilus cavernicola</name>
    <dbReference type="NCBI Taxonomy" id="3342716"/>
    <lineage>
        <taxon>Bacteria</taxon>
        <taxon>Bacillati</taxon>
        <taxon>Actinomycetota</taxon>
        <taxon>Actinomycetes</taxon>
        <taxon>Kitasatosporales</taxon>
        <taxon>Streptomycetaceae</taxon>
        <taxon>Streptacidiphilus</taxon>
    </lineage>
</organism>
<keyword evidence="1" id="KW-0812">Transmembrane</keyword>
<dbReference type="Proteomes" id="UP001592528">
    <property type="component" value="Unassembled WGS sequence"/>
</dbReference>
<dbReference type="Pfam" id="PF01661">
    <property type="entry name" value="Macro"/>
    <property type="match status" value="1"/>
</dbReference>
<dbReference type="SUPFAM" id="SSF52949">
    <property type="entry name" value="Macro domain-like"/>
    <property type="match status" value="1"/>
</dbReference>